<dbReference type="OrthoDB" id="45517at2759"/>
<evidence type="ECO:0000256" key="1">
    <source>
        <dbReference type="SAM" id="MobiDB-lite"/>
    </source>
</evidence>
<dbReference type="EMBL" id="JAGRRH010000018">
    <property type="protein sequence ID" value="KAG7350794.1"/>
    <property type="molecule type" value="Genomic_DNA"/>
</dbReference>
<evidence type="ECO:0000313" key="2">
    <source>
        <dbReference type="EMBL" id="KAG7350794.1"/>
    </source>
</evidence>
<feature type="region of interest" description="Disordered" evidence="1">
    <location>
        <begin position="1771"/>
        <end position="1793"/>
    </location>
</feature>
<sequence length="2150" mass="233840">MTMRIQKRRRDSRFCLTLSLSLVLGSTSIIHALRGGILASYLDVHLHYSSVWDAVIVALNDTRKCPTVSELFPENTIILNDGRIERQNDDVWNDLTTTAVITLLDLQTMRICDRQRGRVVSNSFSSDNHFRITNMCMGCDEGPHPLPVHLDDPTFDLISSTLAVDRSSFPKKYQIVRYLVQSRSAKTHENLTIRIDPSSGLYLTPEPDRQFPHTHRVLESEYGIGTSNAKEKDDDNIHNPQIRTTARLPILTGTLETPKQNLSDVVYTIGTSDANTRQSSTTFDNEDRCMVPLNECCENKDCLLEGDICIHRNCIDNAFLRITLKWVGDDDLDLFVVTPGGAEISFKNQFDPDSLGRFGEPSDQIGSGYHVENVYFLINAPAGTYTFFVRPLITVDSRDHWTIDVVEDGIVVLSNSGFGASSNFQYTQQLQAPSPGSQSSTPVESPSRPPLGSPSTSPVASRPTSVETPTRPPNTNDCSLFSTECCVDSDCLISTALCIQGTCISDGNPRFTLIWEGDDDLNLFVRTPAGAEISADNTFDEESQGKFEQDVDQSFYGHHVESIFFPLLGTATGAYEYGVRSISQHGTTDQWFVEVSEGGELVETRAGSGDSVEFAYLRRNGIDGPRRPQPTPPSCDLTQDQCCVSSDCPTTSQVCIQRLCVNEGSLRITLEWIGDDDYDLFVEIPSGFILSQDSNFDPETGGRFGETPSYDLFSFQLEYVYFPSSGAPLGTYQVSVKSATTRGAGADVWKMGIYEFGQLVQQESGIGDSQIYSYQRVFMASSLPPSPVPSPLIQNPELPTEAPFPFPSQPSRGGCLIEYECCDNLDCLDPVSVCIQRTCIVTGALDFILTWTGNDSLSLAVLTPLQNQISVQSPVDEATGGMFQNDPYQPGFGFHVESIVFLNSPPSGTYSFFVKSVMTVGDEDRWTLKVYNSNELVSFVVGTGDSRTMSYDYQQVLAPSSPPFLSTVAPIPMVTPTPLPPSIAQEECHSKMCEMGTKVCIQATCVSEGNPRITLQWIGNDNLGLVVVTPGGTTISADFTFDPVSGGKFENPNESSENSVQNGFGRQTQNIYFPLSGGPVGVYQYYITKPPGQGSDDSWIITVAIGGNDVEMQQGSGVSDVFVFRYLGGIDPPSLEPGGCEISTDCATGQFCVEQSCIEQGTPQFVLAYSGDDDLDLYVITPLGTTIFSQNRNDIPSGGRFGDNGNNDGVQETPGNHIEYIYFAPNQGPVGIYQYYVESFRATDDDDPWTITVFIAGQVVSVESGLGSSEVFVFDFDSMIVPTVSPNLPPIEVLCNNATAECCVDDACFPNEACTFQTCVDEGNPRFTLSWEGGNDLDLLVQTPLGTVISFSNADDHKSGGKFGEEFDQFVYGRHVENIYFPMSGGPVGEYSIFVRSFLSDGMDDEYTIQVYVHGQLEFSFSGSGDSDGLTYMFQGLPGTPPSTPIAVSPSTAPPSVMMPTDIQQIEECNQDMDECCSDLQCMVGIEVCTQRTCIDVGLLRFTLEWTGEDDLDLVVQTPIGTTVSFPNPIDEATGGIFGEGGTQNLLGTHVENVYFDSLPIPTGVYLYNVSSFEKRGPHDDNWSISVFLNNALVDIKNGTGDSDTYTFNLEEGDLVGRSHVPQCNLLVEDCCDDTDCNSNQVCALNMCINEGLPRFTLEYIGDDHIVLTVVTPIGTTLSFSNPVDDPSNGRFESVGDVQIVGKRVQNVYFAEGLIGAYTYFVSTFGLNNDPDEWTIKVFEGAVETVTFTGSGNSDFLYEFYLSSNPPPTSVSTSGTASSLEPTPSSPPVHSCRTPDNECCTDGDCGVGTFCRNGFCISSGNPRFSLTWEGSDNYELSVKTPTGGKVSILNQFDEESGGRFGENMVQIFNGIQLKNVYFPGAGGPFGTYTAEITSLENSTGAVPAAWTLEIAAGGDVATVQVGSGSSGPLTFEYELGNNLRTIGVTDPSCIPPEGVMGACCNDSDCLSHNSICVSNTCIDNNGRLRFTLTWYSDEGHVDDLDLVVVTPEGKTMYFDHNQSGSLVEDVGASQSRSHHSFGSQVESVSFFPDPTIGSYTYQVKSIVTLGREDPWVLQVFIDGELASGPHTGNGTSQEFSFYFHGGNQNDENAQGVHKREQNAVATGTDAFDHSSVHLGNVYGIGNAVVQKGGT</sequence>
<proteinExistence type="predicted"/>
<comment type="caution">
    <text evidence="2">The sequence shown here is derived from an EMBL/GenBank/DDBJ whole genome shotgun (WGS) entry which is preliminary data.</text>
</comment>
<evidence type="ECO:0000313" key="3">
    <source>
        <dbReference type="Proteomes" id="UP000693970"/>
    </source>
</evidence>
<feature type="compositionally biased region" description="Polar residues" evidence="1">
    <location>
        <begin position="429"/>
        <end position="444"/>
    </location>
</feature>
<reference evidence="2" key="2">
    <citation type="submission" date="2021-04" db="EMBL/GenBank/DDBJ databases">
        <authorList>
            <person name="Podell S."/>
        </authorList>
    </citation>
    <scope>NUCLEOTIDE SEQUENCE</scope>
    <source>
        <strain evidence="2">Hildebrandi</strain>
    </source>
</reference>
<gene>
    <name evidence="2" type="ORF">IV203_010154</name>
</gene>
<organism evidence="2 3">
    <name type="scientific">Nitzschia inconspicua</name>
    <dbReference type="NCBI Taxonomy" id="303405"/>
    <lineage>
        <taxon>Eukaryota</taxon>
        <taxon>Sar</taxon>
        <taxon>Stramenopiles</taxon>
        <taxon>Ochrophyta</taxon>
        <taxon>Bacillariophyta</taxon>
        <taxon>Bacillariophyceae</taxon>
        <taxon>Bacillariophycidae</taxon>
        <taxon>Bacillariales</taxon>
        <taxon>Bacillariaceae</taxon>
        <taxon>Nitzschia</taxon>
    </lineage>
</organism>
<feature type="compositionally biased region" description="Polar residues" evidence="1">
    <location>
        <begin position="453"/>
        <end position="474"/>
    </location>
</feature>
<protein>
    <submittedName>
        <fullName evidence="2">CD80-like C2-set immunoglobulin domain containing protein</fullName>
    </submittedName>
</protein>
<feature type="region of interest" description="Disordered" evidence="1">
    <location>
        <begin position="429"/>
        <end position="474"/>
    </location>
</feature>
<name>A0A9K3KVJ3_9STRA</name>
<accession>A0A9K3KVJ3</accession>
<dbReference type="Proteomes" id="UP000693970">
    <property type="component" value="Unassembled WGS sequence"/>
</dbReference>
<keyword evidence="3" id="KW-1185">Reference proteome</keyword>
<reference evidence="2" key="1">
    <citation type="journal article" date="2021" name="Sci. Rep.">
        <title>Diploid genomic architecture of Nitzschia inconspicua, an elite biomass production diatom.</title>
        <authorList>
            <person name="Oliver A."/>
            <person name="Podell S."/>
            <person name="Pinowska A."/>
            <person name="Traller J.C."/>
            <person name="Smith S.R."/>
            <person name="McClure R."/>
            <person name="Beliaev A."/>
            <person name="Bohutskyi P."/>
            <person name="Hill E.A."/>
            <person name="Rabines A."/>
            <person name="Zheng H."/>
            <person name="Allen L.Z."/>
            <person name="Kuo A."/>
            <person name="Grigoriev I.V."/>
            <person name="Allen A.E."/>
            <person name="Hazlebeck D."/>
            <person name="Allen E.E."/>
        </authorList>
    </citation>
    <scope>NUCLEOTIDE SEQUENCE</scope>
    <source>
        <strain evidence="2">Hildebrandi</strain>
    </source>
</reference>